<protein>
    <submittedName>
        <fullName evidence="1">Uncharacterized protein</fullName>
    </submittedName>
</protein>
<proteinExistence type="predicted"/>
<dbReference type="SUPFAM" id="SSF52047">
    <property type="entry name" value="RNI-like"/>
    <property type="match status" value="1"/>
</dbReference>
<organism evidence="1 2">
    <name type="scientific">Liquidambar formosana</name>
    <name type="common">Formosan gum</name>
    <dbReference type="NCBI Taxonomy" id="63359"/>
    <lineage>
        <taxon>Eukaryota</taxon>
        <taxon>Viridiplantae</taxon>
        <taxon>Streptophyta</taxon>
        <taxon>Embryophyta</taxon>
        <taxon>Tracheophyta</taxon>
        <taxon>Spermatophyta</taxon>
        <taxon>Magnoliopsida</taxon>
        <taxon>eudicotyledons</taxon>
        <taxon>Gunneridae</taxon>
        <taxon>Pentapetalae</taxon>
        <taxon>Saxifragales</taxon>
        <taxon>Altingiaceae</taxon>
        <taxon>Liquidambar</taxon>
    </lineage>
</organism>
<name>A0AAP0RU33_LIQFO</name>
<reference evidence="1 2" key="1">
    <citation type="journal article" date="2024" name="Plant J.">
        <title>Genome sequences and population genomics reveal climatic adaptation and genomic divergence between two closely related sweetgum species.</title>
        <authorList>
            <person name="Xu W.Q."/>
            <person name="Ren C.Q."/>
            <person name="Zhang X.Y."/>
            <person name="Comes H.P."/>
            <person name="Liu X.H."/>
            <person name="Li Y.G."/>
            <person name="Kettle C.J."/>
            <person name="Jalonen R."/>
            <person name="Gaisberger H."/>
            <person name="Ma Y.Z."/>
            <person name="Qiu Y.X."/>
        </authorList>
    </citation>
    <scope>NUCLEOTIDE SEQUENCE [LARGE SCALE GENOMIC DNA]</scope>
    <source>
        <strain evidence="1">Hangzhou</strain>
    </source>
</reference>
<comment type="caution">
    <text evidence="1">The sequence shown here is derived from an EMBL/GenBank/DDBJ whole genome shotgun (WGS) entry which is preliminary data.</text>
</comment>
<dbReference type="Proteomes" id="UP001415857">
    <property type="component" value="Unassembled WGS sequence"/>
</dbReference>
<sequence>MIRLFSSSIRRVCIATWANVEELCLVLLSGYGFGDYRYLLPHILYTNASMITLKLTWCDVAPNGLISWKSLKSLLIGYMNLSEDVIQKILVGAPILESLDLYSCWGFLSIGYWFGKFEKIGGKRLWGFNDTRR</sequence>
<dbReference type="AlphaFoldDB" id="A0AAP0RU33"/>
<evidence type="ECO:0000313" key="2">
    <source>
        <dbReference type="Proteomes" id="UP001415857"/>
    </source>
</evidence>
<dbReference type="EMBL" id="JBBPBK010000006">
    <property type="protein sequence ID" value="KAK9284054.1"/>
    <property type="molecule type" value="Genomic_DNA"/>
</dbReference>
<keyword evidence="2" id="KW-1185">Reference proteome</keyword>
<accession>A0AAP0RU33</accession>
<evidence type="ECO:0000313" key="1">
    <source>
        <dbReference type="EMBL" id="KAK9284054.1"/>
    </source>
</evidence>
<gene>
    <name evidence="1" type="ORF">L1049_012314</name>
</gene>